<dbReference type="Pfam" id="PF00411">
    <property type="entry name" value="Ribosomal_S11"/>
    <property type="match status" value="1"/>
</dbReference>
<organism evidence="8 9">
    <name type="scientific">Diplodia seriata</name>
    <dbReference type="NCBI Taxonomy" id="420778"/>
    <lineage>
        <taxon>Eukaryota</taxon>
        <taxon>Fungi</taxon>
        <taxon>Dikarya</taxon>
        <taxon>Ascomycota</taxon>
        <taxon>Pezizomycotina</taxon>
        <taxon>Dothideomycetes</taxon>
        <taxon>Dothideomycetes incertae sedis</taxon>
        <taxon>Botryosphaeriales</taxon>
        <taxon>Botryosphaeriaceae</taxon>
        <taxon>Diplodia</taxon>
    </lineage>
</organism>
<dbReference type="EMBL" id="MSZU01000075">
    <property type="protein sequence ID" value="OMP88428.1"/>
    <property type="molecule type" value="Genomic_DNA"/>
</dbReference>
<reference evidence="8 9" key="1">
    <citation type="submission" date="2017-01" db="EMBL/GenBank/DDBJ databases">
        <title>Draft genome sequence of Diplodia seriata F98.1, a fungal species involved in grapevine trunk diseases.</title>
        <authorList>
            <person name="Robert-Siegwald G."/>
            <person name="Vallet J."/>
            <person name="Abou-Mansour E."/>
            <person name="Xu J."/>
            <person name="Rey P."/>
            <person name="Bertsch C."/>
            <person name="Rego C."/>
            <person name="Larignon P."/>
            <person name="Fontaine F."/>
            <person name="Lebrun M.-H."/>
        </authorList>
    </citation>
    <scope>NUCLEOTIDE SEQUENCE [LARGE SCALE GENOMIC DNA]</scope>
    <source>
        <strain evidence="8 9">F98.1</strain>
    </source>
</reference>
<dbReference type="GO" id="GO:0006412">
    <property type="term" value="P:translation"/>
    <property type="evidence" value="ECO:0007669"/>
    <property type="project" value="InterPro"/>
</dbReference>
<name>A0A1S8BMG0_9PEZI</name>
<evidence type="ECO:0000256" key="7">
    <source>
        <dbReference type="ARBA" id="ARBA00070326"/>
    </source>
</evidence>
<dbReference type="GO" id="GO:0003735">
    <property type="term" value="F:structural constituent of ribosome"/>
    <property type="evidence" value="ECO:0007669"/>
    <property type="project" value="InterPro"/>
</dbReference>
<proteinExistence type="inferred from homology"/>
<dbReference type="SUPFAM" id="SSF53137">
    <property type="entry name" value="Translational machinery components"/>
    <property type="match status" value="1"/>
</dbReference>
<dbReference type="Proteomes" id="UP000190776">
    <property type="component" value="Unassembled WGS sequence"/>
</dbReference>
<keyword evidence="5" id="KW-0687">Ribonucleoprotein</keyword>
<dbReference type="Gene3D" id="3.30.420.80">
    <property type="entry name" value="Ribosomal protein S11"/>
    <property type="match status" value="1"/>
</dbReference>
<evidence type="ECO:0000256" key="1">
    <source>
        <dbReference type="ARBA" id="ARBA00004173"/>
    </source>
</evidence>
<gene>
    <name evidence="8" type="ORF">BK809_0003185</name>
</gene>
<evidence type="ECO:0000256" key="3">
    <source>
        <dbReference type="ARBA" id="ARBA00022980"/>
    </source>
</evidence>
<dbReference type="GO" id="GO:1990904">
    <property type="term" value="C:ribonucleoprotein complex"/>
    <property type="evidence" value="ECO:0007669"/>
    <property type="project" value="UniProtKB-KW"/>
</dbReference>
<dbReference type="InterPro" id="IPR001971">
    <property type="entry name" value="Ribosomal_uS11"/>
</dbReference>
<dbReference type="InterPro" id="IPR036967">
    <property type="entry name" value="Ribosomal_uS11_sf"/>
</dbReference>
<protein>
    <recommendedName>
        <fullName evidence="7">Small ribosomal subunit protein uS11m</fullName>
    </recommendedName>
</protein>
<dbReference type="PANTHER" id="PTHR11759">
    <property type="entry name" value="40S RIBOSOMAL PROTEIN S14/30S RIBOSOMAL PROTEIN S11"/>
    <property type="match status" value="1"/>
</dbReference>
<evidence type="ECO:0000256" key="2">
    <source>
        <dbReference type="ARBA" id="ARBA00006194"/>
    </source>
</evidence>
<accession>A0A1S8BMG0</accession>
<evidence type="ECO:0000313" key="8">
    <source>
        <dbReference type="EMBL" id="OMP88428.1"/>
    </source>
</evidence>
<evidence type="ECO:0000256" key="4">
    <source>
        <dbReference type="ARBA" id="ARBA00023128"/>
    </source>
</evidence>
<comment type="similarity">
    <text evidence="2">Belongs to the universal ribosomal protein uS11 family.</text>
</comment>
<dbReference type="OrthoDB" id="1654884at2759"/>
<dbReference type="STRING" id="420778.A0A1S8BMG0"/>
<evidence type="ECO:0000313" key="9">
    <source>
        <dbReference type="Proteomes" id="UP000190776"/>
    </source>
</evidence>
<sequence>MVLENRAPRAFSALRGSICLSCRAATQSLARPAFLTTTTTATTPKSSFSTSARRAADDEYRSPADTLVSALDVNRRPMGRPGYSDMLSSRSGIDYRPGEVMLTEEPEPYHLHVLATKHNTHMTLTKPDRNALMSVSAGNIGFRKAGRSSYDAAYQLAAFVLSQIQERGLLMEIKRLELVFRGFGEGREAVRKAIMGSEGMNIRNRIVRVTDSTRLKFGGSRSRKPRRLG</sequence>
<dbReference type="FunFam" id="3.30.420.80:FF:000011">
    <property type="entry name" value="37S ribosomal protein S18, mitochondrial"/>
    <property type="match status" value="1"/>
</dbReference>
<dbReference type="GO" id="GO:0005739">
    <property type="term" value="C:mitochondrion"/>
    <property type="evidence" value="ECO:0007669"/>
    <property type="project" value="UniProtKB-SubCell"/>
</dbReference>
<dbReference type="GO" id="GO:0005840">
    <property type="term" value="C:ribosome"/>
    <property type="evidence" value="ECO:0007669"/>
    <property type="project" value="UniProtKB-KW"/>
</dbReference>
<keyword evidence="3" id="KW-0689">Ribosomal protein</keyword>
<comment type="subcellular location">
    <subcellularLocation>
        <location evidence="1">Mitochondrion</location>
    </subcellularLocation>
</comment>
<evidence type="ECO:0000256" key="6">
    <source>
        <dbReference type="ARBA" id="ARBA00037226"/>
    </source>
</evidence>
<dbReference type="HAMAP" id="MF_01310">
    <property type="entry name" value="Ribosomal_uS11"/>
    <property type="match status" value="1"/>
</dbReference>
<comment type="function">
    <text evidence="6">Component of the mitochondrial ribosome (mitoribosome), a dedicated translation machinery responsible for the synthesis of mitochondrial genome-encoded proteins, including at least some of the essential transmembrane subunits of the mitochondrial respiratory chain. The mitoribosomes are attached to the mitochondrial inner membrane and translation products are cotranslationally integrated into the membrane.</text>
</comment>
<keyword evidence="4" id="KW-0496">Mitochondrion</keyword>
<evidence type="ECO:0000256" key="5">
    <source>
        <dbReference type="ARBA" id="ARBA00023274"/>
    </source>
</evidence>
<dbReference type="AlphaFoldDB" id="A0A1S8BMG0"/>
<comment type="caution">
    <text evidence="8">The sequence shown here is derived from an EMBL/GenBank/DDBJ whole genome shotgun (WGS) entry which is preliminary data.</text>
</comment>